<dbReference type="PANTHER" id="PTHR40465">
    <property type="entry name" value="CHROMOSOME 1, WHOLE GENOME SHOTGUN SEQUENCE"/>
    <property type="match status" value="1"/>
</dbReference>
<dbReference type="Pfam" id="PF20152">
    <property type="entry name" value="DUF6534"/>
    <property type="match status" value="1"/>
</dbReference>
<dbReference type="InterPro" id="IPR045339">
    <property type="entry name" value="DUF6534"/>
</dbReference>
<feature type="transmembrane region" description="Helical" evidence="1">
    <location>
        <begin position="93"/>
        <end position="114"/>
    </location>
</feature>
<keyword evidence="1" id="KW-0472">Membrane</keyword>
<keyword evidence="1" id="KW-0812">Transmembrane</keyword>
<evidence type="ECO:0000259" key="2">
    <source>
        <dbReference type="Pfam" id="PF20152"/>
    </source>
</evidence>
<accession>A0ABR3JZA6</accession>
<dbReference type="Proteomes" id="UP001556367">
    <property type="component" value="Unassembled WGS sequence"/>
</dbReference>
<feature type="transmembrane region" description="Helical" evidence="1">
    <location>
        <begin position="53"/>
        <end position="73"/>
    </location>
</feature>
<comment type="caution">
    <text evidence="3">The sequence shown here is derived from an EMBL/GenBank/DDBJ whole genome shotgun (WGS) entry which is preliminary data.</text>
</comment>
<proteinExistence type="predicted"/>
<evidence type="ECO:0000313" key="4">
    <source>
        <dbReference type="Proteomes" id="UP001556367"/>
    </source>
</evidence>
<dbReference type="PANTHER" id="PTHR40465:SF1">
    <property type="entry name" value="DUF6534 DOMAIN-CONTAINING PROTEIN"/>
    <property type="match status" value="1"/>
</dbReference>
<evidence type="ECO:0000313" key="3">
    <source>
        <dbReference type="EMBL" id="KAL0961182.1"/>
    </source>
</evidence>
<protein>
    <recommendedName>
        <fullName evidence="2">DUF6534 domain-containing protein</fullName>
    </recommendedName>
</protein>
<feature type="transmembrane region" description="Helical" evidence="1">
    <location>
        <begin position="120"/>
        <end position="141"/>
    </location>
</feature>
<reference evidence="4" key="1">
    <citation type="submission" date="2024-06" db="EMBL/GenBank/DDBJ databases">
        <title>Multi-omics analyses provide insights into the biosynthesis of the anticancer antibiotic pleurotin in Hohenbuehelia grisea.</title>
        <authorList>
            <person name="Weaver J.A."/>
            <person name="Alberti F."/>
        </authorList>
    </citation>
    <scope>NUCLEOTIDE SEQUENCE [LARGE SCALE GENOMIC DNA]</scope>
    <source>
        <strain evidence="4">T-177</strain>
    </source>
</reference>
<feature type="domain" description="DUF6534" evidence="2">
    <location>
        <begin position="59"/>
        <end position="145"/>
    </location>
</feature>
<keyword evidence="1" id="KW-1133">Transmembrane helix</keyword>
<feature type="transmembrane region" description="Helical" evidence="1">
    <location>
        <begin position="12"/>
        <end position="33"/>
    </location>
</feature>
<dbReference type="EMBL" id="JASNQZ010000001">
    <property type="protein sequence ID" value="KAL0961182.1"/>
    <property type="molecule type" value="Genomic_DNA"/>
</dbReference>
<evidence type="ECO:0000256" key="1">
    <source>
        <dbReference type="SAM" id="Phobius"/>
    </source>
</evidence>
<gene>
    <name evidence="3" type="ORF">HGRIS_006154</name>
</gene>
<name>A0ABR3JZA6_9AGAR</name>
<sequence length="228" mass="24665">MRVWRFSKHNVLITGAILLTTLGQLALVFVYTVKAFSLSSIREVSQLRVLGTVSLAVGVVTDVLIAISLCYFLRSFRTGHRASDTLVNTLSRYAVNTGALTSAVSLSTVVLYNAMPNDNFIFVGLYFVLSKLYSVSFLATLNTRRIIRGKGTDQSYALSSVSGGPSLAATALGRARDWDSQASYAPGPKQSSGALPLPSNAYLEPRTTAFNLHLPTTTTESNQHQKIP</sequence>
<organism evidence="3 4">
    <name type="scientific">Hohenbuehelia grisea</name>
    <dbReference type="NCBI Taxonomy" id="104357"/>
    <lineage>
        <taxon>Eukaryota</taxon>
        <taxon>Fungi</taxon>
        <taxon>Dikarya</taxon>
        <taxon>Basidiomycota</taxon>
        <taxon>Agaricomycotina</taxon>
        <taxon>Agaricomycetes</taxon>
        <taxon>Agaricomycetidae</taxon>
        <taxon>Agaricales</taxon>
        <taxon>Pleurotineae</taxon>
        <taxon>Pleurotaceae</taxon>
        <taxon>Hohenbuehelia</taxon>
    </lineage>
</organism>
<keyword evidence="4" id="KW-1185">Reference proteome</keyword>